<evidence type="ECO:0000256" key="11">
    <source>
        <dbReference type="SAM" id="Phobius"/>
    </source>
</evidence>
<protein>
    <recommendedName>
        <fullName evidence="10">Autoinducer 2 import system permease protein LsrC</fullName>
    </recommendedName>
</protein>
<feature type="transmembrane region" description="Helical" evidence="11">
    <location>
        <begin position="123"/>
        <end position="143"/>
    </location>
</feature>
<dbReference type="PANTHER" id="PTHR32196:SF29">
    <property type="entry name" value="AUTOINDUCER 2 IMPORT SYSTEM PERMEASE PROTEIN LSRC"/>
    <property type="match status" value="1"/>
</dbReference>
<feature type="transmembrane region" description="Helical" evidence="11">
    <location>
        <begin position="94"/>
        <end position="116"/>
    </location>
</feature>
<keyword evidence="5" id="KW-0997">Cell inner membrane</keyword>
<evidence type="ECO:0000256" key="6">
    <source>
        <dbReference type="ARBA" id="ARBA00022692"/>
    </source>
</evidence>
<evidence type="ECO:0000256" key="7">
    <source>
        <dbReference type="ARBA" id="ARBA00022989"/>
    </source>
</evidence>
<dbReference type="Proteomes" id="UP000245380">
    <property type="component" value="Unassembled WGS sequence"/>
</dbReference>
<dbReference type="OrthoDB" id="9784538at2"/>
<keyword evidence="6 11" id="KW-0812">Transmembrane</keyword>
<evidence type="ECO:0000256" key="9">
    <source>
        <dbReference type="ARBA" id="ARBA00025439"/>
    </source>
</evidence>
<evidence type="ECO:0000313" key="12">
    <source>
        <dbReference type="EMBL" id="PWI57150.1"/>
    </source>
</evidence>
<gene>
    <name evidence="12" type="ORF">BM613_10280</name>
</gene>
<dbReference type="CDD" id="cd06579">
    <property type="entry name" value="TM_PBP1_transp_AraH_like"/>
    <property type="match status" value="1"/>
</dbReference>
<evidence type="ECO:0000313" key="13">
    <source>
        <dbReference type="Proteomes" id="UP000245380"/>
    </source>
</evidence>
<evidence type="ECO:0000256" key="10">
    <source>
        <dbReference type="ARBA" id="ARBA00039382"/>
    </source>
</evidence>
<reference evidence="12 13" key="1">
    <citation type="submission" date="2016-11" db="EMBL/GenBank/DDBJ databases">
        <title>Comparative genomics of Acidibacillus ferroxidans species.</title>
        <authorList>
            <person name="Oliveira G."/>
            <person name="Nunes G."/>
            <person name="Oliveira R."/>
            <person name="Araujo F."/>
            <person name="Salim A."/>
            <person name="Scholte L."/>
            <person name="Morais D."/>
            <person name="Nancucheo I."/>
            <person name="Johnson D.B."/>
            <person name="Grail B."/>
            <person name="Bittencourt J."/>
            <person name="Valadares R."/>
        </authorList>
    </citation>
    <scope>NUCLEOTIDE SEQUENCE [LARGE SCALE GENOMIC DNA]</scope>
    <source>
        <strain evidence="12 13">Y002</strain>
    </source>
</reference>
<evidence type="ECO:0000256" key="4">
    <source>
        <dbReference type="ARBA" id="ARBA00022475"/>
    </source>
</evidence>
<feature type="transmembrane region" description="Helical" evidence="11">
    <location>
        <begin position="251"/>
        <end position="268"/>
    </location>
</feature>
<comment type="subunit">
    <text evidence="2">The complex is composed of two ATP-binding proteins (LsrA), two transmembrane proteins (LsrC and LsrD) and a solute-binding protein (LsrB).</text>
</comment>
<sequence length="322" mass="33586">MRSFLSALFGQNGSVRRPILFVILALFISSMIAPSFLTARNIEALLVSSSFLMIIAVGEAIVVITGMIDLGVQSVFASGGMLVAYLSVFGDQPAYIAVPIGLIFGAIVGLIVGLLVTKGRIPSFIVTLGTYWGLRGVALLFNGGNYISPYSVTPNRPFGFMGLAGHTLGVSNLIFIALFLIIAGQITISYTPFGTWLKSIGSNEASARTVGLNTDKIKIIAFIISSVLAVLAGVMMTAWQASIYPVTGEGYSLQAIAGVILGGIPFTGGRGSVVGAALGALIIGLIDDMIVLLGLPALYEYIFVAVILVVAGLQARGKGFVK</sequence>
<keyword evidence="3" id="KW-0813">Transport</keyword>
<accession>A0A2U3D784</accession>
<dbReference type="GO" id="GO:0022857">
    <property type="term" value="F:transmembrane transporter activity"/>
    <property type="evidence" value="ECO:0007669"/>
    <property type="project" value="InterPro"/>
</dbReference>
<keyword evidence="7 11" id="KW-1133">Transmembrane helix</keyword>
<dbReference type="GO" id="GO:0005886">
    <property type="term" value="C:plasma membrane"/>
    <property type="evidence" value="ECO:0007669"/>
    <property type="project" value="UniProtKB-SubCell"/>
</dbReference>
<feature type="transmembrane region" description="Helical" evidence="11">
    <location>
        <begin position="163"/>
        <end position="183"/>
    </location>
</feature>
<comment type="caution">
    <text evidence="12">The sequence shown here is derived from an EMBL/GenBank/DDBJ whole genome shotgun (WGS) entry which is preliminary data.</text>
</comment>
<dbReference type="Pfam" id="PF02653">
    <property type="entry name" value="BPD_transp_2"/>
    <property type="match status" value="1"/>
</dbReference>
<keyword evidence="4" id="KW-1003">Cell membrane</keyword>
<keyword evidence="8 11" id="KW-0472">Membrane</keyword>
<evidence type="ECO:0000256" key="3">
    <source>
        <dbReference type="ARBA" id="ARBA00022448"/>
    </source>
</evidence>
<dbReference type="PANTHER" id="PTHR32196">
    <property type="entry name" value="ABC TRANSPORTER PERMEASE PROTEIN YPHD-RELATED-RELATED"/>
    <property type="match status" value="1"/>
</dbReference>
<organism evidence="12 13">
    <name type="scientific">Sulfoacidibacillus thermotolerans</name>
    <name type="common">Acidibacillus sulfuroxidans</name>
    <dbReference type="NCBI Taxonomy" id="1765684"/>
    <lineage>
        <taxon>Bacteria</taxon>
        <taxon>Bacillati</taxon>
        <taxon>Bacillota</taxon>
        <taxon>Bacilli</taxon>
        <taxon>Bacillales</taxon>
        <taxon>Alicyclobacillaceae</taxon>
        <taxon>Sulfoacidibacillus</taxon>
    </lineage>
</organism>
<keyword evidence="13" id="KW-1185">Reference proteome</keyword>
<feature type="transmembrane region" description="Helical" evidence="11">
    <location>
        <begin position="44"/>
        <end position="63"/>
    </location>
</feature>
<feature type="transmembrane region" description="Helical" evidence="11">
    <location>
        <begin position="219"/>
        <end position="239"/>
    </location>
</feature>
<name>A0A2U3D784_SULT2</name>
<evidence type="ECO:0000256" key="8">
    <source>
        <dbReference type="ARBA" id="ARBA00023136"/>
    </source>
</evidence>
<evidence type="ECO:0000256" key="5">
    <source>
        <dbReference type="ARBA" id="ARBA00022519"/>
    </source>
</evidence>
<feature type="transmembrane region" description="Helical" evidence="11">
    <location>
        <begin position="20"/>
        <end position="38"/>
    </location>
</feature>
<dbReference type="AlphaFoldDB" id="A0A2U3D784"/>
<dbReference type="InterPro" id="IPR001851">
    <property type="entry name" value="ABC_transp_permease"/>
</dbReference>
<feature type="transmembrane region" description="Helical" evidence="11">
    <location>
        <begin position="298"/>
        <end position="315"/>
    </location>
</feature>
<comment type="subcellular location">
    <subcellularLocation>
        <location evidence="1">Cell membrane</location>
        <topology evidence="1">Multi-pass membrane protein</topology>
    </subcellularLocation>
</comment>
<proteinExistence type="predicted"/>
<evidence type="ECO:0000256" key="2">
    <source>
        <dbReference type="ARBA" id="ARBA00011262"/>
    </source>
</evidence>
<dbReference type="EMBL" id="MPDK01000018">
    <property type="protein sequence ID" value="PWI57150.1"/>
    <property type="molecule type" value="Genomic_DNA"/>
</dbReference>
<evidence type="ECO:0000256" key="1">
    <source>
        <dbReference type="ARBA" id="ARBA00004651"/>
    </source>
</evidence>
<comment type="function">
    <text evidence="9">Part of the ABC transporter complex LsrABCD involved in autoinducer 2 (AI-2) import. Probably responsible for the translocation of the substrate across the membrane.</text>
</comment>